<organism evidence="1">
    <name type="scientific">Collimonas fungivorans</name>
    <dbReference type="NCBI Taxonomy" id="158899"/>
    <lineage>
        <taxon>Bacteria</taxon>
        <taxon>Pseudomonadati</taxon>
        <taxon>Pseudomonadota</taxon>
        <taxon>Betaproteobacteria</taxon>
        <taxon>Burkholderiales</taxon>
        <taxon>Oxalobacteraceae</taxon>
        <taxon>Collimonas</taxon>
    </lineage>
</organism>
<gene>
    <name evidence="1" type="ORF">CFter6_1770</name>
</gene>
<dbReference type="AlphaFoldDB" id="A0A127P9H6"/>
<evidence type="ECO:0000313" key="2">
    <source>
        <dbReference type="Proteomes" id="UP000072421"/>
    </source>
</evidence>
<sequence>MVVSAIASFWIDSTWVMAIDKRENMDVSLQGPILIFLQ</sequence>
<name>A0A127P9H6_9BURK</name>
<protein>
    <submittedName>
        <fullName evidence="1">Uncharacterized protein</fullName>
    </submittedName>
</protein>
<dbReference type="EMBL" id="CP013232">
    <property type="protein sequence ID" value="AMO94470.1"/>
    <property type="molecule type" value="Genomic_DNA"/>
</dbReference>
<accession>A0A127P9H6</accession>
<evidence type="ECO:0000313" key="1">
    <source>
        <dbReference type="EMBL" id="AMO94470.1"/>
    </source>
</evidence>
<proteinExistence type="predicted"/>
<dbReference type="Proteomes" id="UP000072421">
    <property type="component" value="Chromosome"/>
</dbReference>
<reference evidence="1 2" key="1">
    <citation type="submission" date="2015-11" db="EMBL/GenBank/DDBJ databases">
        <title>Exploring the genomic traits of fungus-feeding bacterial genus Collimonas.</title>
        <authorList>
            <person name="Song C."/>
            <person name="Schmidt R."/>
            <person name="de Jager V."/>
            <person name="Krzyzanowska D."/>
            <person name="Jongedijk E."/>
            <person name="Cankar K."/>
            <person name="Beekwilder J."/>
            <person name="van Veen A."/>
            <person name="de Boer W."/>
            <person name="van Veen J.A."/>
            <person name="Garbeva P."/>
        </authorList>
    </citation>
    <scope>NUCLEOTIDE SEQUENCE [LARGE SCALE GENOMIC DNA]</scope>
    <source>
        <strain evidence="1 2">Ter6</strain>
    </source>
</reference>